<dbReference type="PROSITE" id="PS50110">
    <property type="entry name" value="RESPONSE_REGULATORY"/>
    <property type="match status" value="1"/>
</dbReference>
<dbReference type="InterPro" id="IPR011006">
    <property type="entry name" value="CheY-like_superfamily"/>
</dbReference>
<evidence type="ECO:0000313" key="6">
    <source>
        <dbReference type="EMBL" id="MBD3869025.1"/>
    </source>
</evidence>
<dbReference type="InterPro" id="IPR001789">
    <property type="entry name" value="Sig_transdc_resp-reg_receiver"/>
</dbReference>
<keyword evidence="3" id="KW-0597">Phosphoprotein</keyword>
<reference evidence="6 7" key="1">
    <citation type="submission" date="2020-08" db="EMBL/GenBank/DDBJ databases">
        <title>Acidobacteriota in marine sediments use diverse sulfur dissimilation pathways.</title>
        <authorList>
            <person name="Wasmund K."/>
        </authorList>
    </citation>
    <scope>NUCLEOTIDE SEQUENCE [LARGE SCALE GENOMIC DNA]</scope>
    <source>
        <strain evidence="6">MAG AM4</strain>
    </source>
</reference>
<evidence type="ECO:0000256" key="1">
    <source>
        <dbReference type="ARBA" id="ARBA00012528"/>
    </source>
</evidence>
<dbReference type="SMART" id="SM00267">
    <property type="entry name" value="GGDEF"/>
    <property type="match status" value="1"/>
</dbReference>
<dbReference type="SUPFAM" id="SSF55073">
    <property type="entry name" value="Nucleotide cyclase"/>
    <property type="match status" value="1"/>
</dbReference>
<evidence type="ECO:0000256" key="3">
    <source>
        <dbReference type="PROSITE-ProRule" id="PRU00169"/>
    </source>
</evidence>
<dbReference type="SMART" id="SM00448">
    <property type="entry name" value="REC"/>
    <property type="match status" value="1"/>
</dbReference>
<dbReference type="InterPro" id="IPR050469">
    <property type="entry name" value="Diguanylate_Cyclase"/>
</dbReference>
<feature type="modified residue" description="4-aspartylphosphate" evidence="3">
    <location>
        <position position="362"/>
    </location>
</feature>
<dbReference type="PROSITE" id="PS50887">
    <property type="entry name" value="GGDEF"/>
    <property type="match status" value="1"/>
</dbReference>
<dbReference type="Pfam" id="PF00072">
    <property type="entry name" value="Response_reg"/>
    <property type="match status" value="1"/>
</dbReference>
<evidence type="ECO:0000313" key="7">
    <source>
        <dbReference type="Proteomes" id="UP000648239"/>
    </source>
</evidence>
<organism evidence="6 7">
    <name type="scientific">Candidatus Polarisedimenticola svalbardensis</name>
    <dbReference type="NCBI Taxonomy" id="2886004"/>
    <lineage>
        <taxon>Bacteria</taxon>
        <taxon>Pseudomonadati</taxon>
        <taxon>Acidobacteriota</taxon>
        <taxon>Candidatus Polarisedimenticolia</taxon>
        <taxon>Candidatus Polarisedimenticolales</taxon>
        <taxon>Candidatus Polarisedimenticolaceae</taxon>
        <taxon>Candidatus Polarisedimenticola</taxon>
    </lineage>
</organism>
<dbReference type="CDD" id="cd01949">
    <property type="entry name" value="GGDEF"/>
    <property type="match status" value="1"/>
</dbReference>
<protein>
    <recommendedName>
        <fullName evidence="1">diguanylate cyclase</fullName>
        <ecNumber evidence="1">2.7.7.65</ecNumber>
    </recommendedName>
</protein>
<dbReference type="AlphaFoldDB" id="A0A8J6Y153"/>
<gene>
    <name evidence="6" type="ORF">IFK94_12955</name>
</gene>
<dbReference type="SUPFAM" id="SSF52172">
    <property type="entry name" value="CheY-like"/>
    <property type="match status" value="1"/>
</dbReference>
<dbReference type="Gene3D" id="3.40.50.2300">
    <property type="match status" value="1"/>
</dbReference>
<dbReference type="GO" id="GO:1902201">
    <property type="term" value="P:negative regulation of bacterial-type flagellum-dependent cell motility"/>
    <property type="evidence" value="ECO:0007669"/>
    <property type="project" value="TreeGrafter"/>
</dbReference>
<dbReference type="EMBL" id="JACXWD010000054">
    <property type="protein sequence ID" value="MBD3869025.1"/>
    <property type="molecule type" value="Genomic_DNA"/>
</dbReference>
<comment type="catalytic activity">
    <reaction evidence="2">
        <text>2 GTP = 3',3'-c-di-GMP + 2 diphosphate</text>
        <dbReference type="Rhea" id="RHEA:24898"/>
        <dbReference type="ChEBI" id="CHEBI:33019"/>
        <dbReference type="ChEBI" id="CHEBI:37565"/>
        <dbReference type="ChEBI" id="CHEBI:58805"/>
        <dbReference type="EC" id="2.7.7.65"/>
    </reaction>
</comment>
<name>A0A8J6Y153_9BACT</name>
<dbReference type="Pfam" id="PF00990">
    <property type="entry name" value="GGDEF"/>
    <property type="match status" value="1"/>
</dbReference>
<dbReference type="GO" id="GO:0043709">
    <property type="term" value="P:cell adhesion involved in single-species biofilm formation"/>
    <property type="evidence" value="ECO:0007669"/>
    <property type="project" value="TreeGrafter"/>
</dbReference>
<dbReference type="InterPro" id="IPR000160">
    <property type="entry name" value="GGDEF_dom"/>
</dbReference>
<evidence type="ECO:0000256" key="2">
    <source>
        <dbReference type="ARBA" id="ARBA00034247"/>
    </source>
</evidence>
<evidence type="ECO:0000259" key="4">
    <source>
        <dbReference type="PROSITE" id="PS50110"/>
    </source>
</evidence>
<dbReference type="Gene3D" id="3.30.70.270">
    <property type="match status" value="1"/>
</dbReference>
<dbReference type="InterPro" id="IPR029787">
    <property type="entry name" value="Nucleotide_cyclase"/>
</dbReference>
<dbReference type="CDD" id="cd00156">
    <property type="entry name" value="REC"/>
    <property type="match status" value="1"/>
</dbReference>
<dbReference type="InterPro" id="IPR043128">
    <property type="entry name" value="Rev_trsase/Diguanyl_cyclase"/>
</dbReference>
<dbReference type="Proteomes" id="UP000648239">
    <property type="component" value="Unassembled WGS sequence"/>
</dbReference>
<feature type="domain" description="GGDEF" evidence="5">
    <location>
        <begin position="170"/>
        <end position="305"/>
    </location>
</feature>
<proteinExistence type="predicted"/>
<dbReference type="GO" id="GO:0000160">
    <property type="term" value="P:phosphorelay signal transduction system"/>
    <property type="evidence" value="ECO:0007669"/>
    <property type="project" value="InterPro"/>
</dbReference>
<dbReference type="PANTHER" id="PTHR45138:SF9">
    <property type="entry name" value="DIGUANYLATE CYCLASE DGCM-RELATED"/>
    <property type="match status" value="1"/>
</dbReference>
<accession>A0A8J6Y153</accession>
<sequence length="431" mass="47947">MAEHGKKGHVLVLCREDETASRLVRWIHGTGAEAVSVSGAESLLLGEGSDESIDLLVTDFDTDEPRARALLRRLATGDLFPDVPQLHLLRDIAFRTQLLAWNPELAAVSMVSPPEAGAFQARVRLAREVGRLRREVARSTVEDPMTGLYNRRYFMARLEQEFSRARRYRTPVSLVLIDIDHLRSINERFGHTAGDAAIRGVGDLLLRCVRKEDLVGRFGDECFGAVLPGTRHRGAAVLANKARTEAETLIIPGHGHELSLKLSAGISSWPGNARIKELEDLLNHAETALAEAKERGGNRIYIDEGVIRSDRRLVMVADPDRSLLNLAEDLLSVDDYRVVLAESGKSAMETLRFRVPDLLILDVQMMASDGTRSLLEEIQDLYPEKPFPVLGMSSTQDIEPVKLAELAVDRYITKPFSVPLLRNVARELVDR</sequence>
<comment type="caution">
    <text evidence="6">The sequence shown here is derived from an EMBL/GenBank/DDBJ whole genome shotgun (WGS) entry which is preliminary data.</text>
</comment>
<dbReference type="PANTHER" id="PTHR45138">
    <property type="entry name" value="REGULATORY COMPONENTS OF SENSORY TRANSDUCTION SYSTEM"/>
    <property type="match status" value="1"/>
</dbReference>
<dbReference type="NCBIfam" id="TIGR00254">
    <property type="entry name" value="GGDEF"/>
    <property type="match status" value="1"/>
</dbReference>
<dbReference type="EC" id="2.7.7.65" evidence="1"/>
<dbReference type="GO" id="GO:0052621">
    <property type="term" value="F:diguanylate cyclase activity"/>
    <property type="evidence" value="ECO:0007669"/>
    <property type="project" value="UniProtKB-EC"/>
</dbReference>
<dbReference type="GO" id="GO:0005886">
    <property type="term" value="C:plasma membrane"/>
    <property type="evidence" value="ECO:0007669"/>
    <property type="project" value="TreeGrafter"/>
</dbReference>
<evidence type="ECO:0000259" key="5">
    <source>
        <dbReference type="PROSITE" id="PS50887"/>
    </source>
</evidence>
<feature type="domain" description="Response regulatory" evidence="4">
    <location>
        <begin position="313"/>
        <end position="429"/>
    </location>
</feature>